<evidence type="ECO:0000256" key="3">
    <source>
        <dbReference type="SAM" id="Phobius"/>
    </source>
</evidence>
<dbReference type="OrthoDB" id="5801190at2759"/>
<evidence type="ECO:0000256" key="4">
    <source>
        <dbReference type="SAM" id="SignalP"/>
    </source>
</evidence>
<keyword evidence="3" id="KW-0812">Transmembrane</keyword>
<protein>
    <submittedName>
        <fullName evidence="5">Uncharacterized protein</fullName>
    </submittedName>
</protein>
<dbReference type="EMBL" id="AZBU02000007">
    <property type="protein sequence ID" value="TKR70263.1"/>
    <property type="molecule type" value="Genomic_DNA"/>
</dbReference>
<reference evidence="5 6" key="1">
    <citation type="journal article" date="2015" name="Genome Biol.">
        <title>Comparative genomics of Steinernema reveals deeply conserved gene regulatory networks.</title>
        <authorList>
            <person name="Dillman A.R."/>
            <person name="Macchietto M."/>
            <person name="Porter C.F."/>
            <person name="Rogers A."/>
            <person name="Williams B."/>
            <person name="Antoshechkin I."/>
            <person name="Lee M.M."/>
            <person name="Goodwin Z."/>
            <person name="Lu X."/>
            <person name="Lewis E.E."/>
            <person name="Goodrich-Blair H."/>
            <person name="Stock S.P."/>
            <person name="Adams B.J."/>
            <person name="Sternberg P.W."/>
            <person name="Mortazavi A."/>
        </authorList>
    </citation>
    <scope>NUCLEOTIDE SEQUENCE [LARGE SCALE GENOMIC DNA]</scope>
    <source>
        <strain evidence="5 6">ALL</strain>
    </source>
</reference>
<organism evidence="5 6">
    <name type="scientific">Steinernema carpocapsae</name>
    <name type="common">Entomopathogenic nematode</name>
    <dbReference type="NCBI Taxonomy" id="34508"/>
    <lineage>
        <taxon>Eukaryota</taxon>
        <taxon>Metazoa</taxon>
        <taxon>Ecdysozoa</taxon>
        <taxon>Nematoda</taxon>
        <taxon>Chromadorea</taxon>
        <taxon>Rhabditida</taxon>
        <taxon>Tylenchina</taxon>
        <taxon>Panagrolaimomorpha</taxon>
        <taxon>Strongyloidoidea</taxon>
        <taxon>Steinernematidae</taxon>
        <taxon>Steinernema</taxon>
    </lineage>
</organism>
<keyword evidence="4" id="KW-0732">Signal</keyword>
<dbReference type="STRING" id="34508.A0A4U5MM71"/>
<keyword evidence="6" id="KW-1185">Reference proteome</keyword>
<accession>A0A4U5MM71</accession>
<feature type="chain" id="PRO_5020796417" evidence="4">
    <location>
        <begin position="21"/>
        <end position="376"/>
    </location>
</feature>
<feature type="coiled-coil region" evidence="1">
    <location>
        <begin position="158"/>
        <end position="213"/>
    </location>
</feature>
<reference evidence="5 6" key="2">
    <citation type="journal article" date="2019" name="G3 (Bethesda)">
        <title>Hybrid Assembly of the Genome of the Entomopathogenic Nematode Steinernema carpocapsae Identifies the X-Chromosome.</title>
        <authorList>
            <person name="Serra L."/>
            <person name="Macchietto M."/>
            <person name="Macias-Munoz A."/>
            <person name="McGill C.J."/>
            <person name="Rodriguez I.M."/>
            <person name="Rodriguez B."/>
            <person name="Murad R."/>
            <person name="Mortazavi A."/>
        </authorList>
    </citation>
    <scope>NUCLEOTIDE SEQUENCE [LARGE SCALE GENOMIC DNA]</scope>
    <source>
        <strain evidence="5 6">ALL</strain>
    </source>
</reference>
<dbReference type="AlphaFoldDB" id="A0A4U5MM71"/>
<comment type="caution">
    <text evidence="5">The sequence shown here is derived from an EMBL/GenBank/DDBJ whole genome shotgun (WGS) entry which is preliminary data.</text>
</comment>
<keyword evidence="3" id="KW-1133">Transmembrane helix</keyword>
<keyword evidence="1" id="KW-0175">Coiled coil</keyword>
<feature type="transmembrane region" description="Helical" evidence="3">
    <location>
        <begin position="291"/>
        <end position="312"/>
    </location>
</feature>
<feature type="region of interest" description="Disordered" evidence="2">
    <location>
        <begin position="339"/>
        <end position="368"/>
    </location>
</feature>
<evidence type="ECO:0000256" key="2">
    <source>
        <dbReference type="SAM" id="MobiDB-lite"/>
    </source>
</evidence>
<evidence type="ECO:0000313" key="5">
    <source>
        <dbReference type="EMBL" id="TKR70263.1"/>
    </source>
</evidence>
<dbReference type="Proteomes" id="UP000298663">
    <property type="component" value="Unassembled WGS sequence"/>
</dbReference>
<sequence length="376" mass="42639">MNLSWWYFVAAVVVFSNSYAASELTFLSVSGDENNYSAEDAEDNDAYCKKPCEEKFRETESREQCFEGCRLALIYRYFDQSTSDESTVIPKCQEGCEKSYKDDKKDAVEKCSEGCTITTEPSNGVVRIEMDENDPTFNVANEMISDPLKDSFIKTLGLNELFGENEAQQETFNGLKEKFGNSQRDSDPFAVLLKHLEHARQRMENSFRVFEEDWPSKLGEKVGKLERPSGHELTAFEGKPVDNFDDFGKIIIHSQPADYDDMVRSYEKSFREAEFRETALRAERIAQIGHYAVKIILVILFIVVLLVALAMVRHHSAMSYRHLNQRPMFGAAMTGAKTAEAGPLPPKDENIYSTVPVHGSPPPAYDQLSIKKVNHE</sequence>
<feature type="signal peptide" evidence="4">
    <location>
        <begin position="1"/>
        <end position="20"/>
    </location>
</feature>
<evidence type="ECO:0000256" key="1">
    <source>
        <dbReference type="SAM" id="Coils"/>
    </source>
</evidence>
<proteinExistence type="predicted"/>
<keyword evidence="3" id="KW-0472">Membrane</keyword>
<gene>
    <name evidence="5" type="ORF">L596_022308</name>
</gene>
<evidence type="ECO:0000313" key="6">
    <source>
        <dbReference type="Proteomes" id="UP000298663"/>
    </source>
</evidence>
<name>A0A4U5MM71_STECR</name>